<accession>A0A8D9M2D0</accession>
<gene>
    <name evidence="2" type="ORF">BRAPAZ1V2_A02P41340.2</name>
</gene>
<dbReference type="Proteomes" id="UP000694005">
    <property type="component" value="Chromosome A02"/>
</dbReference>
<evidence type="ECO:0000313" key="2">
    <source>
        <dbReference type="EMBL" id="CAG7895182.1"/>
    </source>
</evidence>
<evidence type="ECO:0000256" key="1">
    <source>
        <dbReference type="SAM" id="Phobius"/>
    </source>
</evidence>
<sequence length="60" mass="6740">NFTGLSSPNFDVCLFIINLCPCRSLVWLLLVNVVRITYGFLKVSLILPSLMSMLFSCLVD</sequence>
<proteinExistence type="predicted"/>
<dbReference type="EMBL" id="LS974618">
    <property type="protein sequence ID" value="CAG7895182.1"/>
    <property type="molecule type" value="Genomic_DNA"/>
</dbReference>
<keyword evidence="1" id="KW-0472">Membrane</keyword>
<keyword evidence="1" id="KW-1133">Transmembrane helix</keyword>
<protein>
    <submittedName>
        <fullName evidence="2">Uncharacterized protein</fullName>
    </submittedName>
</protein>
<dbReference type="AlphaFoldDB" id="A0A8D9M2D0"/>
<keyword evidence="1" id="KW-0812">Transmembrane</keyword>
<name>A0A8D9M2D0_BRACM</name>
<feature type="non-terminal residue" evidence="2">
    <location>
        <position position="1"/>
    </location>
</feature>
<dbReference type="Gramene" id="A02p41340.2_BraZ1">
    <property type="protein sequence ID" value="A02p41340.2_BraZ1.CDS.1"/>
    <property type="gene ID" value="A02g41340.2_BraZ1"/>
</dbReference>
<organism evidence="2 3">
    <name type="scientific">Brassica campestris</name>
    <name type="common">Field mustard</name>
    <dbReference type="NCBI Taxonomy" id="3711"/>
    <lineage>
        <taxon>Eukaryota</taxon>
        <taxon>Viridiplantae</taxon>
        <taxon>Streptophyta</taxon>
        <taxon>Embryophyta</taxon>
        <taxon>Tracheophyta</taxon>
        <taxon>Spermatophyta</taxon>
        <taxon>Magnoliopsida</taxon>
        <taxon>eudicotyledons</taxon>
        <taxon>Gunneridae</taxon>
        <taxon>Pentapetalae</taxon>
        <taxon>rosids</taxon>
        <taxon>malvids</taxon>
        <taxon>Brassicales</taxon>
        <taxon>Brassicaceae</taxon>
        <taxon>Brassiceae</taxon>
        <taxon>Brassica</taxon>
    </lineage>
</organism>
<feature type="transmembrane region" description="Helical" evidence="1">
    <location>
        <begin position="36"/>
        <end position="59"/>
    </location>
</feature>
<reference evidence="2 3" key="1">
    <citation type="submission" date="2021-07" db="EMBL/GenBank/DDBJ databases">
        <authorList>
            <consortium name="Genoscope - CEA"/>
            <person name="William W."/>
        </authorList>
    </citation>
    <scope>NUCLEOTIDE SEQUENCE [LARGE SCALE GENOMIC DNA]</scope>
</reference>
<feature type="transmembrane region" description="Helical" evidence="1">
    <location>
        <begin position="12"/>
        <end position="30"/>
    </location>
</feature>
<evidence type="ECO:0000313" key="3">
    <source>
        <dbReference type="Proteomes" id="UP000694005"/>
    </source>
</evidence>